<organism evidence="2 3">
    <name type="scientific">Citrobacter amalonaticus Y19</name>
    <dbReference type="NCBI Taxonomy" id="1261127"/>
    <lineage>
        <taxon>Bacteria</taxon>
        <taxon>Pseudomonadati</taxon>
        <taxon>Pseudomonadota</taxon>
        <taxon>Gammaproteobacteria</taxon>
        <taxon>Enterobacterales</taxon>
        <taxon>Enterobacteriaceae</taxon>
        <taxon>Citrobacter</taxon>
    </lineage>
</organism>
<gene>
    <name evidence="2" type="ORF">F384_19740</name>
</gene>
<accession>A0A0F6TXX2</accession>
<dbReference type="EMBL" id="CP011132">
    <property type="protein sequence ID" value="AKE60637.1"/>
    <property type="molecule type" value="Genomic_DNA"/>
</dbReference>
<dbReference type="KEGG" id="cama:F384_19740"/>
<keyword evidence="1" id="KW-1133">Transmembrane helix</keyword>
<evidence type="ECO:0000313" key="2">
    <source>
        <dbReference type="EMBL" id="AKE60637.1"/>
    </source>
</evidence>
<proteinExistence type="predicted"/>
<keyword evidence="2" id="KW-0449">Lipoprotein</keyword>
<dbReference type="HOGENOM" id="CLU_2988309_0_0_6"/>
<name>A0A0F6TXX2_CITAM</name>
<keyword evidence="1" id="KW-0812">Transmembrane</keyword>
<reference evidence="2 3" key="1">
    <citation type="journal article" date="2013" name="Appl. Microbiol. Biotechnol.">
        <title>Glycerol assimilation and production of 1,3-propanediol by Citrobacter amalonaticus Y19.</title>
        <authorList>
            <person name="Ainala S.K."/>
            <person name="Ashok S."/>
            <person name="Ko Y."/>
            <person name="Park S."/>
        </authorList>
    </citation>
    <scope>NUCLEOTIDE SEQUENCE [LARGE SCALE GENOMIC DNA]</scope>
    <source>
        <strain evidence="2 3">Y19</strain>
    </source>
</reference>
<dbReference type="Proteomes" id="UP000034085">
    <property type="component" value="Chromosome"/>
</dbReference>
<protein>
    <submittedName>
        <fullName evidence="2">Lipoprotein</fullName>
    </submittedName>
</protein>
<evidence type="ECO:0000256" key="1">
    <source>
        <dbReference type="SAM" id="Phobius"/>
    </source>
</evidence>
<dbReference type="AlphaFoldDB" id="A0A0F6TXX2"/>
<dbReference type="PROSITE" id="PS51257">
    <property type="entry name" value="PROKAR_LIPOPROTEIN"/>
    <property type="match status" value="1"/>
</dbReference>
<sequence>MRLTVRLLMRIYQGASLSWHWSAGVLATVVFGSCCAVKGFMLIISACTGFITSVAWA</sequence>
<feature type="transmembrane region" description="Helical" evidence="1">
    <location>
        <begin position="21"/>
        <end position="51"/>
    </location>
</feature>
<dbReference type="PATRIC" id="fig|1261127.3.peg.4121"/>
<evidence type="ECO:0000313" key="3">
    <source>
        <dbReference type="Proteomes" id="UP000034085"/>
    </source>
</evidence>
<keyword evidence="1" id="KW-0472">Membrane</keyword>